<protein>
    <submittedName>
        <fullName evidence="2">D-inositol 3-phosphate glycosyltransferase</fullName>
        <ecNumber evidence="2">2.4.1.250</ecNumber>
    </submittedName>
</protein>
<sequence length="396" mass="43568">MKPKPLRIAYLCDLSPLDRSLYSGGNARIHDALQEHAGEVTVLPRRWGLAEPVRRLIRAMPESVALRARWRAHFALRRVIASAVHRHLAEGGFDVLFGAYALHAMAGLRAPEGMVTAYTSDATQTVYRLSEVGQAHGRHFALGHLLDDWVERRERATLRRMDLLLWPSSWLQDAAEERYGLDPARSHMVPWGANIRTPPSAGPRTLTPGGPIDLLVVGRNWHAKGGPVAFYTMQVLRARGVDARLTVIGCLPPDNHRNAHVTVHRQLNKAVPGELAIFEAALKAAHFMVMPSFESYGFAFCEAAAYGLPALCLRVGGVPVRDGLTGHALPPGADAEDFAAQIQGYLADPAAYSRLSLSARREFEARLNWDAWGSATADLLHEAVARKQHVATRRLA</sequence>
<feature type="domain" description="Glycosyltransferase subfamily 4-like N-terminal" evidence="1">
    <location>
        <begin position="29"/>
        <end position="194"/>
    </location>
</feature>
<dbReference type="PANTHER" id="PTHR45947">
    <property type="entry name" value="SULFOQUINOVOSYL TRANSFERASE SQD2"/>
    <property type="match status" value="1"/>
</dbReference>
<keyword evidence="3" id="KW-1185">Reference proteome</keyword>
<reference evidence="2 3" key="1">
    <citation type="submission" date="2017-05" db="EMBL/GenBank/DDBJ databases">
        <authorList>
            <person name="Song R."/>
            <person name="Chenine A.L."/>
            <person name="Ruprecht R.M."/>
        </authorList>
    </citation>
    <scope>NUCLEOTIDE SEQUENCE [LARGE SCALE GENOMIC DNA]</scope>
    <source>
        <strain evidence="2 3">CECT 8898</strain>
    </source>
</reference>
<dbReference type="EC" id="2.4.1.250" evidence="2"/>
<keyword evidence="2" id="KW-0328">Glycosyltransferase</keyword>
<dbReference type="GO" id="GO:0102710">
    <property type="term" value="F:D-inositol-3-phosphate glycosyltransferase activity"/>
    <property type="evidence" value="ECO:0007669"/>
    <property type="project" value="UniProtKB-EC"/>
</dbReference>
<keyword evidence="2" id="KW-0808">Transferase</keyword>
<dbReference type="Proteomes" id="UP000207598">
    <property type="component" value="Unassembled WGS sequence"/>
</dbReference>
<dbReference type="PANTHER" id="PTHR45947:SF3">
    <property type="entry name" value="SULFOQUINOVOSYL TRANSFERASE SQD2"/>
    <property type="match status" value="1"/>
</dbReference>
<dbReference type="AlphaFoldDB" id="A0A238JNE0"/>
<dbReference type="Pfam" id="PF13692">
    <property type="entry name" value="Glyco_trans_1_4"/>
    <property type="match status" value="1"/>
</dbReference>
<dbReference type="InterPro" id="IPR028098">
    <property type="entry name" value="Glyco_trans_4-like_N"/>
</dbReference>
<dbReference type="InterPro" id="IPR050194">
    <property type="entry name" value="Glycosyltransferase_grp1"/>
</dbReference>
<dbReference type="CDD" id="cd03801">
    <property type="entry name" value="GT4_PimA-like"/>
    <property type="match status" value="1"/>
</dbReference>
<evidence type="ECO:0000313" key="2">
    <source>
        <dbReference type="EMBL" id="SMX31707.1"/>
    </source>
</evidence>
<accession>A0A238JNE0</accession>
<dbReference type="RefSeq" id="WP_245853196.1">
    <property type="nucleotide sequence ID" value="NZ_FXYF01000001.1"/>
</dbReference>
<proteinExistence type="predicted"/>
<evidence type="ECO:0000259" key="1">
    <source>
        <dbReference type="Pfam" id="PF13439"/>
    </source>
</evidence>
<dbReference type="Pfam" id="PF13439">
    <property type="entry name" value="Glyco_transf_4"/>
    <property type="match status" value="1"/>
</dbReference>
<evidence type="ECO:0000313" key="3">
    <source>
        <dbReference type="Proteomes" id="UP000207598"/>
    </source>
</evidence>
<name>A0A238JNE0_9RHOB</name>
<dbReference type="EMBL" id="FXYF01000001">
    <property type="protein sequence ID" value="SMX31707.1"/>
    <property type="molecule type" value="Genomic_DNA"/>
</dbReference>
<dbReference type="SUPFAM" id="SSF53756">
    <property type="entry name" value="UDP-Glycosyltransferase/glycogen phosphorylase"/>
    <property type="match status" value="1"/>
</dbReference>
<organism evidence="2 3">
    <name type="scientific">Maliponia aquimaris</name>
    <dbReference type="NCBI Taxonomy" id="1673631"/>
    <lineage>
        <taxon>Bacteria</taxon>
        <taxon>Pseudomonadati</taxon>
        <taxon>Pseudomonadota</taxon>
        <taxon>Alphaproteobacteria</taxon>
        <taxon>Rhodobacterales</taxon>
        <taxon>Paracoccaceae</taxon>
        <taxon>Maliponia</taxon>
    </lineage>
</organism>
<gene>
    <name evidence="2" type="primary">mshA_1</name>
    <name evidence="2" type="ORF">MAA8898_00012</name>
</gene>
<dbReference type="Gene3D" id="3.40.50.2000">
    <property type="entry name" value="Glycogen Phosphorylase B"/>
    <property type="match status" value="2"/>
</dbReference>